<dbReference type="AlphaFoldDB" id="A0AAN9PQ77"/>
<name>A0AAN9PQ77_CANGL</name>
<dbReference type="EMBL" id="JAYMYQ010000011">
    <property type="protein sequence ID" value="KAK7306351.1"/>
    <property type="molecule type" value="Genomic_DNA"/>
</dbReference>
<protein>
    <submittedName>
        <fullName evidence="1">Uncharacterized protein</fullName>
    </submittedName>
</protein>
<comment type="caution">
    <text evidence="1">The sequence shown here is derived from an EMBL/GenBank/DDBJ whole genome shotgun (WGS) entry which is preliminary data.</text>
</comment>
<reference evidence="1 2" key="1">
    <citation type="submission" date="2024-01" db="EMBL/GenBank/DDBJ databases">
        <title>The genomes of 5 underutilized Papilionoideae crops provide insights into root nodulation and disease resistanc.</title>
        <authorList>
            <person name="Jiang F."/>
        </authorList>
    </citation>
    <scope>NUCLEOTIDE SEQUENCE [LARGE SCALE GENOMIC DNA]</scope>
    <source>
        <strain evidence="1">LVBAO_FW01</strain>
        <tissue evidence="1">Leaves</tissue>
    </source>
</reference>
<dbReference type="Proteomes" id="UP001367508">
    <property type="component" value="Unassembled WGS sequence"/>
</dbReference>
<sequence>MASSLLGSPIQQSISIHHEALFFGGVHSVTELLHDLDVTEVGHVGLGRVVDGEDGLDDEGREERQVLAAVLAVGGSAGGFDERVVVGELLEDGHGGEDVVGFARPTDLQIQTRVFTIPIRLDLWSQKDRSRVIGNAYAINPNSLETASKALFIPLSFFLTTRVQPP</sequence>
<proteinExistence type="predicted"/>
<accession>A0AAN9PQ77</accession>
<gene>
    <name evidence="1" type="ORF">VNO77_44284</name>
</gene>
<evidence type="ECO:0000313" key="2">
    <source>
        <dbReference type="Proteomes" id="UP001367508"/>
    </source>
</evidence>
<keyword evidence="2" id="KW-1185">Reference proteome</keyword>
<organism evidence="1 2">
    <name type="scientific">Canavalia gladiata</name>
    <name type="common">Sword bean</name>
    <name type="synonym">Dolichos gladiatus</name>
    <dbReference type="NCBI Taxonomy" id="3824"/>
    <lineage>
        <taxon>Eukaryota</taxon>
        <taxon>Viridiplantae</taxon>
        <taxon>Streptophyta</taxon>
        <taxon>Embryophyta</taxon>
        <taxon>Tracheophyta</taxon>
        <taxon>Spermatophyta</taxon>
        <taxon>Magnoliopsida</taxon>
        <taxon>eudicotyledons</taxon>
        <taxon>Gunneridae</taxon>
        <taxon>Pentapetalae</taxon>
        <taxon>rosids</taxon>
        <taxon>fabids</taxon>
        <taxon>Fabales</taxon>
        <taxon>Fabaceae</taxon>
        <taxon>Papilionoideae</taxon>
        <taxon>50 kb inversion clade</taxon>
        <taxon>NPAAA clade</taxon>
        <taxon>indigoferoid/millettioid clade</taxon>
        <taxon>Phaseoleae</taxon>
        <taxon>Canavalia</taxon>
    </lineage>
</organism>
<evidence type="ECO:0000313" key="1">
    <source>
        <dbReference type="EMBL" id="KAK7306351.1"/>
    </source>
</evidence>